<reference evidence="8" key="1">
    <citation type="submission" date="2006-04" db="EMBL/GenBank/DDBJ databases">
        <authorList>
            <person name="Seshadri R."/>
            <person name="Federici B.A."/>
        </authorList>
    </citation>
    <scope>NUCLEOTIDE SEQUENCE [LARGE SCALE GENOMIC DNA]</scope>
</reference>
<dbReference type="InterPro" id="IPR042099">
    <property type="entry name" value="ANL_N_sf"/>
</dbReference>
<feature type="transmembrane region" description="Helical" evidence="6">
    <location>
        <begin position="58"/>
        <end position="78"/>
    </location>
</feature>
<dbReference type="InterPro" id="IPR000873">
    <property type="entry name" value="AMP-dep_synth/lig_dom"/>
</dbReference>
<dbReference type="SMART" id="SM00563">
    <property type="entry name" value="PlsC"/>
    <property type="match status" value="1"/>
</dbReference>
<dbReference type="CDD" id="cd07989">
    <property type="entry name" value="LPLAT_AGPAT-like"/>
    <property type="match status" value="1"/>
</dbReference>
<proteinExistence type="inferred from homology"/>
<feature type="transmembrane region" description="Helical" evidence="6">
    <location>
        <begin position="20"/>
        <end position="46"/>
    </location>
</feature>
<feature type="transmembrane region" description="Helical" evidence="6">
    <location>
        <begin position="407"/>
        <end position="429"/>
    </location>
</feature>
<feature type="transmembrane region" description="Helical" evidence="6">
    <location>
        <begin position="378"/>
        <end position="401"/>
    </location>
</feature>
<dbReference type="eggNOG" id="COG0318">
    <property type="taxonomic scope" value="Bacteria"/>
</dbReference>
<organism evidence="8 9">
    <name type="scientific">Rickettsiella grylli</name>
    <dbReference type="NCBI Taxonomy" id="59196"/>
    <lineage>
        <taxon>Bacteria</taxon>
        <taxon>Pseudomonadati</taxon>
        <taxon>Pseudomonadota</taxon>
        <taxon>Gammaproteobacteria</taxon>
        <taxon>Legionellales</taxon>
        <taxon>Coxiellaceae</taxon>
        <taxon>Rickettsiella</taxon>
    </lineage>
</organism>
<dbReference type="Gene3D" id="3.40.50.12780">
    <property type="entry name" value="N-terminal domain of ligase-like"/>
    <property type="match status" value="1"/>
</dbReference>
<dbReference type="PROSITE" id="PS00455">
    <property type="entry name" value="AMP_BINDING"/>
    <property type="match status" value="1"/>
</dbReference>
<dbReference type="CDD" id="cd06173">
    <property type="entry name" value="MFS_MefA_like"/>
    <property type="match status" value="1"/>
</dbReference>
<feature type="transmembrane region" description="Helical" evidence="6">
    <location>
        <begin position="234"/>
        <end position="255"/>
    </location>
</feature>
<dbReference type="InterPro" id="IPR011701">
    <property type="entry name" value="MFS"/>
</dbReference>
<accession>A8PPL0</accession>
<comment type="similarity">
    <text evidence="1">Belongs to the ATP-dependent AMP-binding enzyme family.</text>
</comment>
<dbReference type="eggNOG" id="COG0204">
    <property type="taxonomic scope" value="Bacteria"/>
</dbReference>
<feature type="transmembrane region" description="Helical" evidence="6">
    <location>
        <begin position="267"/>
        <end position="288"/>
    </location>
</feature>
<dbReference type="GO" id="GO:0016746">
    <property type="term" value="F:acyltransferase activity"/>
    <property type="evidence" value="ECO:0007669"/>
    <property type="project" value="InterPro"/>
</dbReference>
<sequence>MRGGVPVINQFSLLKNRQFVPLLLVQFLGAFNDNVFKNALIILITYQFVAQSLFLQQLSVTLAAILFILPFFLFSAFAGQLADKFSRRSLIIFIKSFECLFMLLASMGFYFRSESLLMFVLFLMGTHSSFFGPIKYAILPDLLRKDALIAGNALIEATTFMAILIGTLLGGLLIANHIDLRWVSTIMMSIASLGLGASFYVPTTRKANPNLKLNFHFIQVTLQIIQQVKIEKKVFLGILAISWFWLIGATFLTQFPNFSKNILHADASVVTLFLIIFTVGVASGALVCNRLLKHRISMKWIPLSLWLMSFFIFDLYFASSQAATHTEKLINFSNFFNTLSHWRICLDLLGLSMAGGIYIVPLYTFIQTDTARAHRARTIAANNIINSLFIVLASIVIVFLLKIDLTIAQIFLLLGIINIGIAVYATRLIPQGLIKPFLRKLLSLLYDVKLSGFENYRLAGESVVIIANHTSFLDVVLIYAFLPDELLFAINSFTSRIWWIRPFLYFSTVFELDPLNPLAIKTLIKEVKKGQKCIIFPEGRITTTGALMKLYEGPGLVAHHAKVNLLPIRLQGAQYTHFSRLRGKVQLRWFPKIYISILPPRKFIVDPTMSSRKRRQVISNQLYDMMVEMLFCSTDYNKTLFQGLLEGRSIHKGKTKIVEDVTRVALNYNQLITRCFILGSYIAQWTHYQDTVGILLPNRVTAVVSFFALQAVSRVPALLNYTMGFFQIESACHIAQIRCILTSRQFIEVVNLFELVKRLNEKGIHIIYLEDVKKEISWKDKLKANLFSRFPHYYYYKKLKKGTHPEDPAVILFTSGSEGDPKGVVLSHKNIHANIAQMTTQVDFNKRDIFFSSLPLFHAFGLTACIILPVYHGIKTFLYPSPLHYRKVPNMIYECNATIMFGADTFLAGYGRYAHPYDFYSVRYVFAGAEKLKEKTRKLWMEKFGIRIFEGYGVTEASPVISVNTPMQNKPGTVGKFLPGIRYEIEPVSDIKEGGRLLISGPNIMLGYLSKELGEIIPPPHGWHDTGDIVSVDGEGYLTIKDRVKRFAKISGEMLSLTAIENKIYELWPDKYHALFSVPDAKKGEQLILITGYQCATRSLLIKAFKELGLSELSLPRKIYFMDNMPLLGSGKVDYRAVKEWLKKTLMR</sequence>
<evidence type="ECO:0000313" key="8">
    <source>
        <dbReference type="EMBL" id="EDP46461.1"/>
    </source>
</evidence>
<dbReference type="GO" id="GO:0006631">
    <property type="term" value="P:fatty acid metabolic process"/>
    <property type="evidence" value="ECO:0007669"/>
    <property type="project" value="TreeGrafter"/>
</dbReference>
<dbReference type="EMBL" id="AAQJ02000001">
    <property type="protein sequence ID" value="EDP46461.1"/>
    <property type="molecule type" value="Genomic_DNA"/>
</dbReference>
<feature type="transmembrane region" description="Helical" evidence="6">
    <location>
        <begin position="90"/>
        <end position="111"/>
    </location>
</feature>
<dbReference type="SUPFAM" id="SSF56801">
    <property type="entry name" value="Acetyl-CoA synthetase-like"/>
    <property type="match status" value="1"/>
</dbReference>
<dbReference type="Pfam" id="PF00501">
    <property type="entry name" value="AMP-binding"/>
    <property type="match status" value="1"/>
</dbReference>
<dbReference type="InterPro" id="IPR020845">
    <property type="entry name" value="AMP-binding_CS"/>
</dbReference>
<dbReference type="SUPFAM" id="SSF103473">
    <property type="entry name" value="MFS general substrate transporter"/>
    <property type="match status" value="1"/>
</dbReference>
<name>A8PPL0_9COXI</name>
<gene>
    <name evidence="8" type="ORF">RICGR_1324</name>
</gene>
<evidence type="ECO:0000259" key="7">
    <source>
        <dbReference type="PROSITE" id="PS50850"/>
    </source>
</evidence>
<keyword evidence="5 6" id="KW-0472">Membrane</keyword>
<evidence type="ECO:0000256" key="6">
    <source>
        <dbReference type="SAM" id="Phobius"/>
    </source>
</evidence>
<dbReference type="SUPFAM" id="SSF69593">
    <property type="entry name" value="Glycerol-3-phosphate (1)-acyltransferase"/>
    <property type="match status" value="1"/>
</dbReference>
<dbReference type="InterPro" id="IPR020846">
    <property type="entry name" value="MFS_dom"/>
</dbReference>
<feature type="transmembrane region" description="Helical" evidence="6">
    <location>
        <begin position="300"/>
        <end position="319"/>
    </location>
</feature>
<reference evidence="8" key="2">
    <citation type="submission" date="2007-10" db="EMBL/GenBank/DDBJ databases">
        <authorList>
            <person name="Myers G.S."/>
        </authorList>
    </citation>
    <scope>NUCLEOTIDE SEQUENCE [LARGE SCALE GENOMIC DNA]</scope>
</reference>
<dbReference type="PANTHER" id="PTHR43201:SF5">
    <property type="entry name" value="MEDIUM-CHAIN ACYL-COA LIGASE ACSF2, MITOCHONDRIAL"/>
    <property type="match status" value="1"/>
</dbReference>
<evidence type="ECO:0000256" key="3">
    <source>
        <dbReference type="ARBA" id="ARBA00022692"/>
    </source>
</evidence>
<dbReference type="InterPro" id="IPR002123">
    <property type="entry name" value="Plipid/glycerol_acylTrfase"/>
</dbReference>
<comment type="caution">
    <text evidence="8">The sequence shown here is derived from an EMBL/GenBank/DDBJ whole genome shotgun (WGS) entry which is preliminary data.</text>
</comment>
<feature type="transmembrane region" description="Helical" evidence="6">
    <location>
        <begin position="150"/>
        <end position="174"/>
    </location>
</feature>
<keyword evidence="4 6" id="KW-1133">Transmembrane helix</keyword>
<dbReference type="GO" id="GO:0022857">
    <property type="term" value="F:transmembrane transporter activity"/>
    <property type="evidence" value="ECO:0007669"/>
    <property type="project" value="InterPro"/>
</dbReference>
<dbReference type="Proteomes" id="UP000054075">
    <property type="component" value="Unassembled WGS sequence"/>
</dbReference>
<dbReference type="GO" id="GO:0031956">
    <property type="term" value="F:medium-chain fatty acid-CoA ligase activity"/>
    <property type="evidence" value="ECO:0007669"/>
    <property type="project" value="TreeGrafter"/>
</dbReference>
<feature type="transmembrane region" description="Helical" evidence="6">
    <location>
        <begin position="339"/>
        <end position="366"/>
    </location>
</feature>
<dbReference type="PROSITE" id="PS50850">
    <property type="entry name" value="MFS"/>
    <property type="match status" value="1"/>
</dbReference>
<evidence type="ECO:0000256" key="1">
    <source>
        <dbReference type="ARBA" id="ARBA00006432"/>
    </source>
</evidence>
<feature type="transmembrane region" description="Helical" evidence="6">
    <location>
        <begin position="117"/>
        <end position="138"/>
    </location>
</feature>
<dbReference type="Gene3D" id="3.30.300.30">
    <property type="match status" value="1"/>
</dbReference>
<keyword evidence="3 6" id="KW-0812">Transmembrane</keyword>
<dbReference type="OrthoDB" id="9803968at2"/>
<protein>
    <submittedName>
        <fullName evidence="8">AMP-dependent synthetase and ligase</fullName>
    </submittedName>
</protein>
<dbReference type="Pfam" id="PF07690">
    <property type="entry name" value="MFS_1"/>
    <property type="match status" value="1"/>
</dbReference>
<feature type="domain" description="Major facilitator superfamily (MFS) profile" evidence="7">
    <location>
        <begin position="18"/>
        <end position="433"/>
    </location>
</feature>
<feature type="transmembrane region" description="Helical" evidence="6">
    <location>
        <begin position="849"/>
        <end position="871"/>
    </location>
</feature>
<dbReference type="InterPro" id="IPR045851">
    <property type="entry name" value="AMP-bd_C_sf"/>
</dbReference>
<dbReference type="InterPro" id="IPR036259">
    <property type="entry name" value="MFS_trans_sf"/>
</dbReference>
<evidence type="ECO:0000256" key="2">
    <source>
        <dbReference type="ARBA" id="ARBA00022598"/>
    </source>
</evidence>
<dbReference type="NCBIfam" id="NF005291">
    <property type="entry name" value="PRK06814.1"/>
    <property type="match status" value="1"/>
</dbReference>
<feature type="transmembrane region" description="Helical" evidence="6">
    <location>
        <begin position="180"/>
        <end position="201"/>
    </location>
</feature>
<evidence type="ECO:0000256" key="4">
    <source>
        <dbReference type="ARBA" id="ARBA00022989"/>
    </source>
</evidence>
<dbReference type="PANTHER" id="PTHR43201">
    <property type="entry name" value="ACYL-COA SYNTHETASE"/>
    <property type="match status" value="1"/>
</dbReference>
<dbReference type="Gene3D" id="1.20.1250.20">
    <property type="entry name" value="MFS general substrate transporter like domains"/>
    <property type="match status" value="1"/>
</dbReference>
<dbReference type="AlphaFoldDB" id="A8PPL0"/>
<dbReference type="Pfam" id="PF01553">
    <property type="entry name" value="Acyltransferase"/>
    <property type="match status" value="1"/>
</dbReference>
<keyword evidence="2 8" id="KW-0436">Ligase</keyword>
<keyword evidence="9" id="KW-1185">Reference proteome</keyword>
<evidence type="ECO:0000313" key="9">
    <source>
        <dbReference type="Proteomes" id="UP000054075"/>
    </source>
</evidence>
<dbReference type="STRING" id="59196.RICGR_1324"/>
<evidence type="ECO:0000256" key="5">
    <source>
        <dbReference type="ARBA" id="ARBA00023136"/>
    </source>
</evidence>